<reference evidence="11 12" key="1">
    <citation type="submission" date="2017-04" db="EMBL/GenBank/DDBJ databases">
        <authorList>
            <person name="Afonso C.L."/>
            <person name="Miller P.J."/>
            <person name="Scott M.A."/>
            <person name="Spackman E."/>
            <person name="Goraichik I."/>
            <person name="Dimitrov K.M."/>
            <person name="Suarez D.L."/>
            <person name="Swayne D.E."/>
        </authorList>
    </citation>
    <scope>NUCLEOTIDE SEQUENCE [LARGE SCALE GENOMIC DNA]</scope>
    <source>
        <strain evidence="11 12">DSM 3385</strain>
    </source>
</reference>
<dbReference type="CDD" id="cd05403">
    <property type="entry name" value="NT_KNTase_like"/>
    <property type="match status" value="1"/>
</dbReference>
<comment type="similarity">
    <text evidence="9">Belongs to the MntA antitoxin family.</text>
</comment>
<evidence type="ECO:0000256" key="3">
    <source>
        <dbReference type="ARBA" id="ARBA00022679"/>
    </source>
</evidence>
<evidence type="ECO:0000256" key="5">
    <source>
        <dbReference type="ARBA" id="ARBA00022723"/>
    </source>
</evidence>
<feature type="domain" description="Polymerase nucleotidyl transferase" evidence="10">
    <location>
        <begin position="11"/>
        <end position="96"/>
    </location>
</feature>
<sequence length="97" mass="11503">MTNKEEILFYLRQFKKEKKERYSILRVGVFGSVARDDMTAESDIDVVVELGKADLFYLIGIKQELEEALHRKVDIIRYRNNMNAFLKQRIDKEAVYV</sequence>
<dbReference type="Pfam" id="PF01909">
    <property type="entry name" value="NTP_transf_2"/>
    <property type="match status" value="1"/>
</dbReference>
<comment type="cofactor">
    <cofactor evidence="1">
        <name>Mg(2+)</name>
        <dbReference type="ChEBI" id="CHEBI:18420"/>
    </cofactor>
</comment>
<evidence type="ECO:0000313" key="12">
    <source>
        <dbReference type="Proteomes" id="UP000192418"/>
    </source>
</evidence>
<dbReference type="InterPro" id="IPR052038">
    <property type="entry name" value="Type-VII_TA_antitoxin"/>
</dbReference>
<accession>A0A1W2EMZ1</accession>
<dbReference type="InterPro" id="IPR043519">
    <property type="entry name" value="NT_sf"/>
</dbReference>
<dbReference type="PANTHER" id="PTHR33571">
    <property type="entry name" value="SSL8005 PROTEIN"/>
    <property type="match status" value="1"/>
</dbReference>
<keyword evidence="6" id="KW-0547">Nucleotide-binding</keyword>
<dbReference type="Gene3D" id="3.30.460.10">
    <property type="entry name" value="Beta Polymerase, domain 2"/>
    <property type="match status" value="1"/>
</dbReference>
<keyword evidence="7" id="KW-0067">ATP-binding</keyword>
<keyword evidence="12" id="KW-1185">Reference proteome</keyword>
<dbReference type="Proteomes" id="UP000192418">
    <property type="component" value="Unassembled WGS sequence"/>
</dbReference>
<evidence type="ECO:0000259" key="10">
    <source>
        <dbReference type="Pfam" id="PF01909"/>
    </source>
</evidence>
<proteinExistence type="inferred from homology"/>
<keyword evidence="3" id="KW-0808">Transferase</keyword>
<dbReference type="GO" id="GO:0005524">
    <property type="term" value="F:ATP binding"/>
    <property type="evidence" value="ECO:0007669"/>
    <property type="project" value="UniProtKB-KW"/>
</dbReference>
<dbReference type="OrthoDB" id="5422227at2"/>
<dbReference type="PANTHER" id="PTHR33571:SF14">
    <property type="entry name" value="PROTEIN ADENYLYLTRANSFERASE MJ0435-RELATED"/>
    <property type="match status" value="1"/>
</dbReference>
<evidence type="ECO:0000256" key="1">
    <source>
        <dbReference type="ARBA" id="ARBA00001946"/>
    </source>
</evidence>
<dbReference type="SUPFAM" id="SSF81301">
    <property type="entry name" value="Nucleotidyltransferase"/>
    <property type="match status" value="1"/>
</dbReference>
<keyword evidence="4" id="KW-0548">Nucleotidyltransferase</keyword>
<keyword evidence="8" id="KW-0460">Magnesium</keyword>
<dbReference type="GO" id="GO:0046872">
    <property type="term" value="F:metal ion binding"/>
    <property type="evidence" value="ECO:0007669"/>
    <property type="project" value="UniProtKB-KW"/>
</dbReference>
<dbReference type="EMBL" id="FWXY01000036">
    <property type="protein sequence ID" value="SMD11079.1"/>
    <property type="molecule type" value="Genomic_DNA"/>
</dbReference>
<evidence type="ECO:0000256" key="4">
    <source>
        <dbReference type="ARBA" id="ARBA00022695"/>
    </source>
</evidence>
<keyword evidence="5" id="KW-0479">Metal-binding</keyword>
<evidence type="ECO:0000256" key="9">
    <source>
        <dbReference type="ARBA" id="ARBA00038276"/>
    </source>
</evidence>
<evidence type="ECO:0000256" key="6">
    <source>
        <dbReference type="ARBA" id="ARBA00022741"/>
    </source>
</evidence>
<dbReference type="InterPro" id="IPR002934">
    <property type="entry name" value="Polymerase_NTP_transf_dom"/>
</dbReference>
<dbReference type="RefSeq" id="WP_084071685.1">
    <property type="nucleotide sequence ID" value="NZ_FWXY01000036.1"/>
</dbReference>
<evidence type="ECO:0000313" key="11">
    <source>
        <dbReference type="EMBL" id="SMD11079.1"/>
    </source>
</evidence>
<protein>
    <recommendedName>
        <fullName evidence="10">Polymerase nucleotidyl transferase domain-containing protein</fullName>
    </recommendedName>
</protein>
<evidence type="ECO:0000256" key="8">
    <source>
        <dbReference type="ARBA" id="ARBA00022842"/>
    </source>
</evidence>
<dbReference type="AlphaFoldDB" id="A0A1W2EMZ1"/>
<organism evidence="11 12">
    <name type="scientific">Desulfocicer vacuolatum DSM 3385</name>
    <dbReference type="NCBI Taxonomy" id="1121400"/>
    <lineage>
        <taxon>Bacteria</taxon>
        <taxon>Pseudomonadati</taxon>
        <taxon>Thermodesulfobacteriota</taxon>
        <taxon>Desulfobacteria</taxon>
        <taxon>Desulfobacterales</taxon>
        <taxon>Desulfobacteraceae</taxon>
        <taxon>Desulfocicer</taxon>
    </lineage>
</organism>
<evidence type="ECO:0000256" key="2">
    <source>
        <dbReference type="ARBA" id="ARBA00022649"/>
    </source>
</evidence>
<evidence type="ECO:0000256" key="7">
    <source>
        <dbReference type="ARBA" id="ARBA00022840"/>
    </source>
</evidence>
<name>A0A1W2EMZ1_9BACT</name>
<keyword evidence="2" id="KW-1277">Toxin-antitoxin system</keyword>
<dbReference type="GO" id="GO:0016779">
    <property type="term" value="F:nucleotidyltransferase activity"/>
    <property type="evidence" value="ECO:0007669"/>
    <property type="project" value="UniProtKB-KW"/>
</dbReference>
<gene>
    <name evidence="11" type="ORF">SAMN02746065_13623</name>
</gene>